<reference evidence="1" key="1">
    <citation type="submission" date="2020-07" db="EMBL/GenBank/DDBJ databases">
        <title>Vallitalea pronyensis genome.</title>
        <authorList>
            <person name="Postec A."/>
        </authorList>
    </citation>
    <scope>NUCLEOTIDE SEQUENCE</scope>
    <source>
        <strain evidence="1">FatNI3</strain>
        <plasmid evidence="1">pVpro</plasmid>
    </source>
</reference>
<dbReference type="EMBL" id="CP058650">
    <property type="protein sequence ID" value="QUI25917.1"/>
    <property type="molecule type" value="Genomic_DNA"/>
</dbReference>
<protein>
    <submittedName>
        <fullName evidence="1">Uncharacterized protein</fullName>
    </submittedName>
</protein>
<dbReference type="Proteomes" id="UP000683246">
    <property type="component" value="Plasmid pVpro"/>
</dbReference>
<evidence type="ECO:0000313" key="1">
    <source>
        <dbReference type="EMBL" id="QUI25917.1"/>
    </source>
</evidence>
<accession>A0A8J8SJW5</accession>
<keyword evidence="2" id="KW-1185">Reference proteome</keyword>
<keyword evidence="1" id="KW-0614">Plasmid</keyword>
<gene>
    <name evidence="1" type="ORF">HZI73_26250</name>
</gene>
<evidence type="ECO:0000313" key="2">
    <source>
        <dbReference type="Proteomes" id="UP000683246"/>
    </source>
</evidence>
<dbReference type="RefSeq" id="WP_212698950.1">
    <property type="nucleotide sequence ID" value="NZ_CP058650.1"/>
</dbReference>
<dbReference type="AlphaFoldDB" id="A0A8J8SJW5"/>
<proteinExistence type="predicted"/>
<dbReference type="KEGG" id="vpy:HZI73_26250"/>
<name>A0A8J8SJW5_9FIRM</name>
<geneLocation type="plasmid" evidence="1 2">
    <name>pVpro</name>
</geneLocation>
<sequence length="183" mass="21705">MEYLKKQENEVIYKTGEDGVVNCFKANFGDTYTQIKKYENLDLDDLYGALFKVCNIPFAKIKTSLVYGQVRDEEDFYVDDVGVEIDETNITLSLELKIRSVKDNQAYEMLFKEIDIKDVSMNSYSRPHEGTEKYYVSSLNRYLKVFKIMEGKKEIVFVRERIQEERLMDSSTHRIFFRFIKQD</sequence>
<organism evidence="1 2">
    <name type="scientific">Vallitalea pronyensis</name>
    <dbReference type="NCBI Taxonomy" id="1348613"/>
    <lineage>
        <taxon>Bacteria</taxon>
        <taxon>Bacillati</taxon>
        <taxon>Bacillota</taxon>
        <taxon>Clostridia</taxon>
        <taxon>Lachnospirales</taxon>
        <taxon>Vallitaleaceae</taxon>
        <taxon>Vallitalea</taxon>
    </lineage>
</organism>